<feature type="compositionally biased region" description="Polar residues" evidence="1">
    <location>
        <begin position="145"/>
        <end position="160"/>
    </location>
</feature>
<gene>
    <name evidence="2" type="ORF">AGERDE_LOCUS9990</name>
</gene>
<protein>
    <submittedName>
        <fullName evidence="2">11013_t:CDS:1</fullName>
    </submittedName>
</protein>
<feature type="region of interest" description="Disordered" evidence="1">
    <location>
        <begin position="131"/>
        <end position="173"/>
    </location>
</feature>
<feature type="compositionally biased region" description="Low complexity" evidence="1">
    <location>
        <begin position="248"/>
        <end position="258"/>
    </location>
</feature>
<keyword evidence="3" id="KW-1185">Reference proteome</keyword>
<dbReference type="Gene3D" id="3.90.228.10">
    <property type="match status" value="1"/>
</dbReference>
<name>A0A9N9GMJ1_9GLOM</name>
<comment type="caution">
    <text evidence="2">The sequence shown here is derived from an EMBL/GenBank/DDBJ whole genome shotgun (WGS) entry which is preliminary data.</text>
</comment>
<dbReference type="AlphaFoldDB" id="A0A9N9GMJ1"/>
<proteinExistence type="predicted"/>
<dbReference type="OrthoDB" id="2503928at2759"/>
<dbReference type="Proteomes" id="UP000789831">
    <property type="component" value="Unassembled WGS sequence"/>
</dbReference>
<dbReference type="EMBL" id="CAJVPL010002776">
    <property type="protein sequence ID" value="CAG8619461.1"/>
    <property type="molecule type" value="Genomic_DNA"/>
</dbReference>
<evidence type="ECO:0000313" key="3">
    <source>
        <dbReference type="Proteomes" id="UP000789831"/>
    </source>
</evidence>
<evidence type="ECO:0000256" key="1">
    <source>
        <dbReference type="SAM" id="MobiDB-lite"/>
    </source>
</evidence>
<accession>A0A9N9GMJ1</accession>
<reference evidence="2" key="1">
    <citation type="submission" date="2021-06" db="EMBL/GenBank/DDBJ databases">
        <authorList>
            <person name="Kallberg Y."/>
            <person name="Tangrot J."/>
            <person name="Rosling A."/>
        </authorList>
    </citation>
    <scope>NUCLEOTIDE SEQUENCE</scope>
    <source>
        <strain evidence="2">MT106</strain>
    </source>
</reference>
<organism evidence="2 3">
    <name type="scientific">Ambispora gerdemannii</name>
    <dbReference type="NCBI Taxonomy" id="144530"/>
    <lineage>
        <taxon>Eukaryota</taxon>
        <taxon>Fungi</taxon>
        <taxon>Fungi incertae sedis</taxon>
        <taxon>Mucoromycota</taxon>
        <taxon>Glomeromycotina</taxon>
        <taxon>Glomeromycetes</taxon>
        <taxon>Archaeosporales</taxon>
        <taxon>Ambisporaceae</taxon>
        <taxon>Ambispora</taxon>
    </lineage>
</organism>
<feature type="region of interest" description="Disordered" evidence="1">
    <location>
        <begin position="1"/>
        <end position="23"/>
    </location>
</feature>
<sequence>MQAYQQTPPQTTQTSSSQQPLPLPQSFINTAAATGAGGSLHDLCNQVGCHRPKFVDSNGQIYLFCGQSNCLSIPSSSIASSQNILINNSNNNLIQQLSPYQISQQQTAANNINNITSQIQVRQSSPSSTRAAAVSPCVVPHQNRESTSTTFPNQLRQDSASLGGGGGGGPIRVDTKKLREQHAIALKQAANNSSNVGNPLPPLLFPFNSLLTQQPQQQLTPAQQQALRNHMLTMQILQQPVCMNHKPSSSTNNTSTYNPLKTPPIPSINASDRKRCALSTCHNLAYIDPQDPKKYKAYCSARCYWGQVSKQTQTLPTLLESHDLDYMAIHEKFIADLPRTQVLAIIRLQMSREISRNFFEYRKNLAITNKVKPEALTHRMFHGTKTGCDPTEMLCYNRFCEKSCGMCGIVREGNRKEFSRYAGKMWFAANSSISLSYCGCNSVKAMFVIDVVHADCGSIIIVDRDEATLPRYLIIFRTN</sequence>
<feature type="region of interest" description="Disordered" evidence="1">
    <location>
        <begin position="246"/>
        <end position="268"/>
    </location>
</feature>
<evidence type="ECO:0000313" key="2">
    <source>
        <dbReference type="EMBL" id="CAG8619461.1"/>
    </source>
</evidence>